<dbReference type="SUPFAM" id="SSF75625">
    <property type="entry name" value="YebC-like"/>
    <property type="match status" value="1"/>
</dbReference>
<feature type="domain" description="TACO1/YebC-like second and third" evidence="2">
    <location>
        <begin position="104"/>
        <end position="266"/>
    </location>
</feature>
<dbReference type="HAMAP" id="MF_00693">
    <property type="entry name" value="Transcrip_reg_TACO1"/>
    <property type="match status" value="1"/>
</dbReference>
<evidence type="ECO:0000313" key="4">
    <source>
        <dbReference type="EMBL" id="KAG2431644.1"/>
    </source>
</evidence>
<dbReference type="InterPro" id="IPR029072">
    <property type="entry name" value="YebC-like"/>
</dbReference>
<dbReference type="EMBL" id="JAEHOD010000071">
    <property type="protein sequence ID" value="KAG2431644.1"/>
    <property type="molecule type" value="Genomic_DNA"/>
</dbReference>
<dbReference type="InterPro" id="IPR002876">
    <property type="entry name" value="Transcrip_reg_TACO1-like"/>
</dbReference>
<dbReference type="PANTHER" id="PTHR12532:SF0">
    <property type="entry name" value="TRANSLATIONAL ACTIVATOR OF CYTOCHROME C OXIDASE 1"/>
    <property type="match status" value="1"/>
</dbReference>
<proteinExistence type="inferred from homology"/>
<dbReference type="Gene3D" id="1.10.10.200">
    <property type="match status" value="1"/>
</dbReference>
<dbReference type="InterPro" id="IPR048300">
    <property type="entry name" value="TACO1_YebC-like_2nd/3rd_dom"/>
</dbReference>
<dbReference type="PANTHER" id="PTHR12532">
    <property type="entry name" value="TRANSLATIONAL ACTIVATOR OF CYTOCHROME C OXIDASE 1"/>
    <property type="match status" value="1"/>
</dbReference>
<dbReference type="FunFam" id="1.10.10.200:FF:000008">
    <property type="entry name" value="Probable transcriptional regulatory protein HP_0162"/>
    <property type="match status" value="1"/>
</dbReference>
<dbReference type="Pfam" id="PF20772">
    <property type="entry name" value="TACO1_YebC_N"/>
    <property type="match status" value="1"/>
</dbReference>
<reference evidence="4" key="1">
    <citation type="journal article" date="2020" name="bioRxiv">
        <title>Comparative genomics of Chlamydomonas.</title>
        <authorList>
            <person name="Craig R.J."/>
            <person name="Hasan A.R."/>
            <person name="Ness R.W."/>
            <person name="Keightley P.D."/>
        </authorList>
    </citation>
    <scope>NUCLEOTIDE SEQUENCE</scope>
    <source>
        <strain evidence="4">CCAP 11/173</strain>
    </source>
</reference>
<organism evidence="4 5">
    <name type="scientific">Chlamydomonas schloesseri</name>
    <dbReference type="NCBI Taxonomy" id="2026947"/>
    <lineage>
        <taxon>Eukaryota</taxon>
        <taxon>Viridiplantae</taxon>
        <taxon>Chlorophyta</taxon>
        <taxon>core chlorophytes</taxon>
        <taxon>Chlorophyceae</taxon>
        <taxon>CS clade</taxon>
        <taxon>Chlamydomonadales</taxon>
        <taxon>Chlamydomonadaceae</taxon>
        <taxon>Chlamydomonas</taxon>
    </lineage>
</organism>
<name>A0A835T0J9_9CHLO</name>
<dbReference type="OrthoDB" id="2017544at2759"/>
<dbReference type="Proteomes" id="UP000613740">
    <property type="component" value="Unassembled WGS sequence"/>
</dbReference>
<dbReference type="Pfam" id="PF01709">
    <property type="entry name" value="Transcrip_reg"/>
    <property type="match status" value="1"/>
</dbReference>
<dbReference type="Gene3D" id="3.30.70.980">
    <property type="match status" value="2"/>
</dbReference>
<dbReference type="AlphaFoldDB" id="A0A835T0J9"/>
<dbReference type="InterPro" id="IPR049083">
    <property type="entry name" value="TACO1_YebC_N"/>
</dbReference>
<comment type="caution">
    <text evidence="4">The sequence shown here is derived from an EMBL/GenBank/DDBJ whole genome shotgun (WGS) entry which is preliminary data.</text>
</comment>
<comment type="similarity">
    <text evidence="1">Belongs to the TACO1 family.</text>
</comment>
<feature type="domain" description="TACO1/YebC-like N-terminal" evidence="3">
    <location>
        <begin position="29"/>
        <end position="98"/>
    </location>
</feature>
<evidence type="ECO:0000256" key="1">
    <source>
        <dbReference type="ARBA" id="ARBA00008724"/>
    </source>
</evidence>
<sequence>MVAPKPAGAPVAGPSNWSRGQLVVVSGRRSAKIALRKGKSDAKKAKVYGRIGKKIIQLAKAGGADPTTNAALDTLLRQAKDLGVPKDVVERNLKRATDAKQGDYQEITYEAYGPGGTGLVVFCLTDNVNRTASEVKPTVTKAGAKVAEPGSVLFNFQRCGMVVVDNTSEDAVFEAAMEAGAEDVVPVPAEEDGAPSTSYKVFVPVEAFSSTKSTIRGLGFAVNEEESDLVFRATAPVEVDDDAFARNEALIEKLLELDDVDAVFTNCDGLVA</sequence>
<accession>A0A835T0J9</accession>
<dbReference type="NCBIfam" id="NF009044">
    <property type="entry name" value="PRK12378.1"/>
    <property type="match status" value="1"/>
</dbReference>
<evidence type="ECO:0000259" key="2">
    <source>
        <dbReference type="Pfam" id="PF01709"/>
    </source>
</evidence>
<dbReference type="NCBIfam" id="TIGR01033">
    <property type="entry name" value="YebC/PmpR family DNA-binding transcriptional regulator"/>
    <property type="match status" value="1"/>
</dbReference>
<evidence type="ECO:0008006" key="6">
    <source>
        <dbReference type="Google" id="ProtNLM"/>
    </source>
</evidence>
<evidence type="ECO:0000259" key="3">
    <source>
        <dbReference type="Pfam" id="PF20772"/>
    </source>
</evidence>
<gene>
    <name evidence="4" type="ORF">HYH02_013221</name>
</gene>
<evidence type="ECO:0000313" key="5">
    <source>
        <dbReference type="Proteomes" id="UP000613740"/>
    </source>
</evidence>
<protein>
    <recommendedName>
        <fullName evidence="6">Transcriptional regulatory protein</fullName>
    </recommendedName>
</protein>
<dbReference type="InterPro" id="IPR026564">
    <property type="entry name" value="Transcrip_reg_TACO1-like_dom3"/>
</dbReference>
<dbReference type="InterPro" id="IPR017856">
    <property type="entry name" value="Integrase-like_N"/>
</dbReference>
<dbReference type="GO" id="GO:0009507">
    <property type="term" value="C:chloroplast"/>
    <property type="evidence" value="ECO:0007669"/>
    <property type="project" value="TreeGrafter"/>
</dbReference>
<keyword evidence="5" id="KW-1185">Reference proteome</keyword>